<sequence>MENTVQISSKTSDSSSELFNIELSEGISDFVVQFDVLHDRRPSVEPLSLQSWNGVNINSHIDVTQAILKQLENSNQETAFLNILQHLLSIDSKHDSANIIWNTIEKLVHRAKLIENQYDSECLLRGAIEHKLTCPNCNYNDDRCSTSILSNPPRETKTTSASTTQQLLAQPPSLQGIPPPPTQAVQSMSPPPPPFMPPPPSMTGIPPPPPAFMPPPLSMTGMPPPPPMLGLAPPPPIPGMPPPPPPGAPRNTLNSLLPHQNIPRPIKKMKTLNWSKIPPIKILGKQNMWTIMNNIQPQCIDFQELEELFCLQTKTEVAKCSDNVDGKSKKDTTTIHLIDGKRSLNINIFLKQFKGYDTNDAIITLLTNANHKAIGPERLKGLLKLLPEAEEIETLKSFDGNHQRLGSAEKFLLMLIKIPNYKLRIECMLLKEEFAANITYLEPLINAVIEAGNELISNKTLIDIIYIVVTAGNFLNSGGYAGNAVGVKLSCLTQLTDIRANKPGVNLMHFVTTQIEKCNPDLLHFTDDLKFLDNVSKINLEQISNDIKDLEMQLQKIQIQVEQPNIDKPIKDQMDEFLQNAKDKINQLKLSMDQVESIRLKVADFFCEDAPKFRLDECFKVFSSFCANFLASLKENEKRLETERKIQLRQKERDNLMKLKSTLSYSKSFPATKRKKTRISSLDSKTIRIEVTGSTVHPEHKDDSSKYKDELMDYLANNSNNAQIPKRKTRIGISVKRSIGSEREYSVMSAAYEKGEVEPVIDGSKLPTPISEQLTIAEITQTGEEDRQRTRPHCKIFQRSHSLQIETDLETLPEGKCFDGKQKYGRFTSVAENRTLKNVELKQPIFFFEETTQKLQKVTDELHKEDGAALANISIKPISPVCDTKNIEVKRESVARRTIRQKELPKLDVSKKLPIDEAPQRATSVNIGGVSADLTRRPISLGTLTHVVVAGKRFRGLNQDGLRATLKSLKTPVTVPDCIWGAHNERLNSMRGSSIIDASEFTFPNETTTEYNNGNEDEDDDDVFEKTTELEKVDSKGTSMNKSNIEKGIASKIQNGKSIDKVNVEVSQQEAKTNLIQLIDSNLQWTSPSNACKTSEKITKDSSPTSVLSNDNFNTHILSFQEQPADGLHSYLNHNHHHPVMGEDDPKKTNYCGSQSSLNLSNLKHMASANSKGDSGENIQFSLNNINGRLTAQAQQGGDLKAPPNINLGPQCKQDMVEPNNFCESIKDNAHATPMDSKEIMGHISIMRNKQIDDIDVNRVKSDTLSNQYAPSLDFVNDKTTAKPSKSNNKMANKNIFNENITQDDQYHNFIANEFHDTNFEQANENRNELAKTIVGVQPNLSNKSEHGVLLKKSSKSHQRIDQAEGHTYKKLPDIVPKANCQNDSSAPRNSEANHPLQANDVALNGDSDKVQTNSNEQQTSSPTPVKRLPKADNADKKSCDSTTGRFKLKLFSNKAKPIAKKENKIQSSSTNKELSKPTQQPAPKTSTLKKLSSSWAQKLNLTKSKDDANASRSTTINTPNKRTSSDRHNSFRSSRTSSVSSATVSINGATMRARFSKNSSKPIAVAQNRRNTNASDAFKTSPKFKDKNVDSSTSSNRSKGVYIEKRSSLTCLNRDSFKTSTPFNSVSTNNSTTTTAKNVSHGNTFTSTSQRNISNNSHIQRGSLSASKNSNSRQQSTISTYYPLSSKSKNDLSATTSIPNSPQRSLNVHSSSILTPKSKPGSRWK</sequence>
<dbReference type="Proteomes" id="UP000095300">
    <property type="component" value="Unassembled WGS sequence"/>
</dbReference>
<feature type="compositionally biased region" description="Polar residues" evidence="2">
    <location>
        <begin position="1641"/>
        <end position="1716"/>
    </location>
</feature>
<dbReference type="VEuPathDB" id="VectorBase:SCAU010107"/>
<protein>
    <recommendedName>
        <fullName evidence="3">FH2 domain-containing protein</fullName>
    </recommendedName>
</protein>
<dbReference type="Gene3D" id="1.10.238.150">
    <property type="entry name" value="Formin, FH3 diaphanous domain"/>
    <property type="match status" value="1"/>
</dbReference>
<feature type="region of interest" description="Disordered" evidence="2">
    <location>
        <begin position="1401"/>
        <end position="1442"/>
    </location>
</feature>
<evidence type="ECO:0000313" key="5">
    <source>
        <dbReference type="Proteomes" id="UP000095300"/>
    </source>
</evidence>
<feature type="compositionally biased region" description="Basic and acidic residues" evidence="2">
    <location>
        <begin position="1430"/>
        <end position="1440"/>
    </location>
</feature>
<feature type="compositionally biased region" description="Pro residues" evidence="2">
    <location>
        <begin position="189"/>
        <end position="248"/>
    </location>
</feature>
<proteinExistence type="predicted"/>
<keyword evidence="5" id="KW-1185">Reference proteome</keyword>
<feature type="compositionally biased region" description="Polar residues" evidence="2">
    <location>
        <begin position="1511"/>
        <end position="1523"/>
    </location>
</feature>
<feature type="region of interest" description="Disordered" evidence="2">
    <location>
        <begin position="170"/>
        <end position="251"/>
    </location>
</feature>
<dbReference type="PANTHER" id="PTHR46345:SF8">
    <property type="entry name" value="FORMIN 3, ISOFORM B"/>
    <property type="match status" value="1"/>
</dbReference>
<dbReference type="SUPFAM" id="SSF48371">
    <property type="entry name" value="ARM repeat"/>
    <property type="match status" value="1"/>
</dbReference>
<feature type="compositionally biased region" description="Low complexity" evidence="2">
    <location>
        <begin position="1532"/>
        <end position="1546"/>
    </location>
</feature>
<dbReference type="SUPFAM" id="SSF101447">
    <property type="entry name" value="Formin homology 2 domain (FH2 domain)"/>
    <property type="match status" value="1"/>
</dbReference>
<dbReference type="EnsemblMetazoa" id="SCAU010107-RA">
    <property type="protein sequence ID" value="SCAU010107-PA"/>
    <property type="gene ID" value="SCAU010107"/>
</dbReference>
<dbReference type="Pfam" id="PF02181">
    <property type="entry name" value="FH2"/>
    <property type="match status" value="1"/>
</dbReference>
<dbReference type="SMART" id="SM00498">
    <property type="entry name" value="FH2"/>
    <property type="match status" value="1"/>
</dbReference>
<gene>
    <name evidence="4" type="primary">106088638</name>
</gene>
<evidence type="ECO:0000256" key="1">
    <source>
        <dbReference type="SAM" id="Coils"/>
    </source>
</evidence>
<dbReference type="PROSITE" id="PS51444">
    <property type="entry name" value="FH2"/>
    <property type="match status" value="1"/>
</dbReference>
<feature type="compositionally biased region" description="Polar residues" evidence="2">
    <location>
        <begin position="1411"/>
        <end position="1424"/>
    </location>
</feature>
<feature type="region of interest" description="Disordered" evidence="2">
    <location>
        <begin position="1620"/>
        <end position="1726"/>
    </location>
</feature>
<feature type="compositionally biased region" description="Basic and acidic residues" evidence="2">
    <location>
        <begin position="1359"/>
        <end position="1368"/>
    </location>
</feature>
<dbReference type="STRING" id="35570.A0A1I8PQ84"/>
<dbReference type="OrthoDB" id="26518at2759"/>
<dbReference type="KEGG" id="scac:106088638"/>
<dbReference type="InterPro" id="IPR042201">
    <property type="entry name" value="FH2_Formin_sf"/>
</dbReference>
<dbReference type="Gene3D" id="1.20.58.2220">
    <property type="entry name" value="Formin, FH2 domain"/>
    <property type="match status" value="1"/>
</dbReference>
<keyword evidence="1" id="KW-0175">Coiled coil</keyword>
<organism evidence="4 5">
    <name type="scientific">Stomoxys calcitrans</name>
    <name type="common">Stable fly</name>
    <name type="synonym">Conops calcitrans</name>
    <dbReference type="NCBI Taxonomy" id="35570"/>
    <lineage>
        <taxon>Eukaryota</taxon>
        <taxon>Metazoa</taxon>
        <taxon>Ecdysozoa</taxon>
        <taxon>Arthropoda</taxon>
        <taxon>Hexapoda</taxon>
        <taxon>Insecta</taxon>
        <taxon>Pterygota</taxon>
        <taxon>Neoptera</taxon>
        <taxon>Endopterygota</taxon>
        <taxon>Diptera</taxon>
        <taxon>Brachycera</taxon>
        <taxon>Muscomorpha</taxon>
        <taxon>Muscoidea</taxon>
        <taxon>Muscidae</taxon>
        <taxon>Stomoxys</taxon>
    </lineage>
</organism>
<feature type="compositionally biased region" description="Low complexity" evidence="2">
    <location>
        <begin position="1485"/>
        <end position="1495"/>
    </location>
</feature>
<name>A0A1I8PQ84_STOCA</name>
<accession>A0A1I8PQ84</accession>
<feature type="region of interest" description="Disordered" evidence="2">
    <location>
        <begin position="1345"/>
        <end position="1368"/>
    </location>
</feature>
<evidence type="ECO:0000313" key="4">
    <source>
        <dbReference type="EnsemblMetazoa" id="SCAU010107-PA"/>
    </source>
</evidence>
<feature type="coiled-coil region" evidence="1">
    <location>
        <begin position="540"/>
        <end position="598"/>
    </location>
</feature>
<evidence type="ECO:0000259" key="3">
    <source>
        <dbReference type="PROSITE" id="PS51444"/>
    </source>
</evidence>
<feature type="domain" description="FH2" evidence="3">
    <location>
        <begin position="259"/>
        <end position="655"/>
    </location>
</feature>
<feature type="compositionally biased region" description="Low complexity" evidence="2">
    <location>
        <begin position="1620"/>
        <end position="1639"/>
    </location>
</feature>
<evidence type="ECO:0000256" key="2">
    <source>
        <dbReference type="SAM" id="MobiDB-lite"/>
    </source>
</evidence>
<dbReference type="InterPro" id="IPR015425">
    <property type="entry name" value="FH2_Formin"/>
</dbReference>
<reference evidence="4" key="1">
    <citation type="submission" date="2020-05" db="UniProtKB">
        <authorList>
            <consortium name="EnsemblMetazoa"/>
        </authorList>
    </citation>
    <scope>IDENTIFICATION</scope>
    <source>
        <strain evidence="4">USDA</strain>
    </source>
</reference>
<feature type="compositionally biased region" description="Polar residues" evidence="2">
    <location>
        <begin position="1466"/>
        <end position="1484"/>
    </location>
</feature>
<feature type="region of interest" description="Disordered" evidence="2">
    <location>
        <begin position="1455"/>
        <end position="1600"/>
    </location>
</feature>
<dbReference type="PANTHER" id="PTHR46345">
    <property type="entry name" value="INVERTED FORMIN-2"/>
    <property type="match status" value="1"/>
</dbReference>
<dbReference type="InterPro" id="IPR016024">
    <property type="entry name" value="ARM-type_fold"/>
</dbReference>